<accession>A0A5R9KT56</accession>
<dbReference type="AlphaFoldDB" id="A0A5R9KT56"/>
<dbReference type="PANTHER" id="PTHR42842">
    <property type="entry name" value="FAD/NAD(P)-BINDING OXIDOREDUCTASE"/>
    <property type="match status" value="1"/>
</dbReference>
<dbReference type="Pfam" id="PF21688">
    <property type="entry name" value="FAD-depend_C"/>
    <property type="match status" value="1"/>
</dbReference>
<name>A0A5R9KT56_9BACT</name>
<sequence length="528" mass="57970">MHQTVQLTLAPEIALDDDNFRQHIIKKLRLRDGDIPVIRKTRQSIDARSRQVKVNVQAEVYVNELPPSLIGSKITYPDVSKKPGAIIIGCGPAGMFAALRLIELGIKPVIFERGKDVRARRRDLAAINKEHLVNPESNYCFGEGGAGTYSDGKLYTRSNKRGDIRRVLEIFVSHGASEQILIDTHPHIGTNKLPVVVSEMRESILKAGGEIHFDSKVTDLIIADGQIKGVVTNNAQEHLGIGVILATGHSARDIYELLHAKNILIESKSFAMGVRIEHPQNTIDKIQYHCETDRGAYLPAASYSLVTQTRYEGVQRGVFSFCMCPGGFIVPAATASGEVVVNGMSPSRRDSAYANSGMVVSIENEDLEPYKDFGPMAGLQFQKEMEQAACRLAGSTQTAPAQLATDFVKNKMSRELRDTSYQPGLQSVDLYEVLPPNIAFPLKEALLDFGKKMRGYLSPDAQLIGVESRTSSPIRIPRERETCEHPKIKGLFPCGEGAGYAGGIMSAAMDGERCAEQLVRLHAFALKQ</sequence>
<dbReference type="Gene3D" id="3.50.50.60">
    <property type="entry name" value="FAD/NAD(P)-binding domain"/>
    <property type="match status" value="2"/>
</dbReference>
<evidence type="ECO:0000313" key="2">
    <source>
        <dbReference type="EMBL" id="TLU99288.1"/>
    </source>
</evidence>
<dbReference type="OrthoDB" id="9772594at2"/>
<dbReference type="InterPro" id="IPR028348">
    <property type="entry name" value="FAD-binding_protein"/>
</dbReference>
<dbReference type="Proteomes" id="UP000306402">
    <property type="component" value="Unassembled WGS sequence"/>
</dbReference>
<evidence type="ECO:0000259" key="1">
    <source>
        <dbReference type="Pfam" id="PF21688"/>
    </source>
</evidence>
<dbReference type="PIRSF" id="PIRSF038984">
    <property type="entry name" value="FAD_binding_protein"/>
    <property type="match status" value="1"/>
</dbReference>
<evidence type="ECO:0000313" key="3">
    <source>
        <dbReference type="Proteomes" id="UP000306402"/>
    </source>
</evidence>
<dbReference type="InterPro" id="IPR049516">
    <property type="entry name" value="FAD-depend_C"/>
</dbReference>
<comment type="caution">
    <text evidence="2">The sequence shown here is derived from an EMBL/GenBank/DDBJ whole genome shotgun (WGS) entry which is preliminary data.</text>
</comment>
<keyword evidence="3" id="KW-1185">Reference proteome</keyword>
<protein>
    <submittedName>
        <fullName evidence="2">FAD-binding protein</fullName>
    </submittedName>
</protein>
<feature type="domain" description="FAD-dependent protein C-terminal" evidence="1">
    <location>
        <begin position="269"/>
        <end position="470"/>
    </location>
</feature>
<gene>
    <name evidence="2" type="ORF">FEN17_22240</name>
</gene>
<dbReference type="PANTHER" id="PTHR42842:SF3">
    <property type="entry name" value="FAD_NAD(P)-BINDING OXIDOREDUCTASE FAMILY PROTEIN"/>
    <property type="match status" value="1"/>
</dbReference>
<dbReference type="RefSeq" id="WP_138367578.1">
    <property type="nucleotide sequence ID" value="NZ_VCEJ01000005.1"/>
</dbReference>
<reference evidence="2 3" key="1">
    <citation type="submission" date="2019-05" db="EMBL/GenBank/DDBJ databases">
        <authorList>
            <person name="Qu J.-H."/>
        </authorList>
    </citation>
    <scope>NUCLEOTIDE SEQUENCE [LARGE SCALE GENOMIC DNA]</scope>
    <source>
        <strain evidence="2 3">T17</strain>
    </source>
</reference>
<dbReference type="EMBL" id="VCEJ01000005">
    <property type="protein sequence ID" value="TLU99288.1"/>
    <property type="molecule type" value="Genomic_DNA"/>
</dbReference>
<proteinExistence type="predicted"/>
<organism evidence="2 3">
    <name type="scientific">Dyadobacter luticola</name>
    <dbReference type="NCBI Taxonomy" id="1979387"/>
    <lineage>
        <taxon>Bacteria</taxon>
        <taxon>Pseudomonadati</taxon>
        <taxon>Bacteroidota</taxon>
        <taxon>Cytophagia</taxon>
        <taxon>Cytophagales</taxon>
        <taxon>Spirosomataceae</taxon>
        <taxon>Dyadobacter</taxon>
    </lineage>
</organism>
<dbReference type="PRINTS" id="PR00411">
    <property type="entry name" value="PNDRDTASEI"/>
</dbReference>
<dbReference type="InterPro" id="IPR036188">
    <property type="entry name" value="FAD/NAD-bd_sf"/>
</dbReference>
<dbReference type="SUPFAM" id="SSF51905">
    <property type="entry name" value="FAD/NAD(P)-binding domain"/>
    <property type="match status" value="1"/>
</dbReference>